<keyword evidence="2" id="KW-1185">Reference proteome</keyword>
<evidence type="ECO:0000313" key="1">
    <source>
        <dbReference type="EMBL" id="KAI1516406.1"/>
    </source>
</evidence>
<dbReference type="EMBL" id="NRDI02000005">
    <property type="protein sequence ID" value="KAI1516406.1"/>
    <property type="molecule type" value="Genomic_DNA"/>
</dbReference>
<proteinExistence type="predicted"/>
<dbReference type="AlphaFoldDB" id="A0A922NLY1"/>
<protein>
    <submittedName>
        <fullName evidence="1">Uncharacterized protein</fullName>
    </submittedName>
</protein>
<dbReference type="Proteomes" id="UP000249757">
    <property type="component" value="Unassembled WGS sequence"/>
</dbReference>
<evidence type="ECO:0000313" key="2">
    <source>
        <dbReference type="Proteomes" id="UP000249757"/>
    </source>
</evidence>
<sequence>MAAIRRHRQAGTADTFPGEMARLRREFRMWQAWRDHLSDQYRAAIERETR</sequence>
<accession>A0A922NLY1</accession>
<comment type="caution">
    <text evidence="1">The sequence shown here is derived from an EMBL/GenBank/DDBJ whole genome shotgun (WGS) entry which is preliminary data.</text>
</comment>
<organism evidence="1 2">
    <name type="scientific">Pyrenophora tritici-repentis</name>
    <dbReference type="NCBI Taxonomy" id="45151"/>
    <lineage>
        <taxon>Eukaryota</taxon>
        <taxon>Fungi</taxon>
        <taxon>Dikarya</taxon>
        <taxon>Ascomycota</taxon>
        <taxon>Pezizomycotina</taxon>
        <taxon>Dothideomycetes</taxon>
        <taxon>Pleosporomycetidae</taxon>
        <taxon>Pleosporales</taxon>
        <taxon>Pleosporineae</taxon>
        <taxon>Pleosporaceae</taxon>
        <taxon>Pyrenophora</taxon>
    </lineage>
</organism>
<name>A0A922NLY1_9PLEO</name>
<gene>
    <name evidence="1" type="ORF">Ptr86124_004943</name>
</gene>
<reference evidence="2" key="1">
    <citation type="journal article" date="2022" name="Microb. Genom.">
        <title>A global pangenome for the wheat fungal pathogen Pyrenophora tritici-repentis and prediction of effector protein structural homology.</title>
        <authorList>
            <person name="Moolhuijzen P.M."/>
            <person name="See P.T."/>
            <person name="Shi G."/>
            <person name="Powell H.R."/>
            <person name="Cockram J."/>
            <person name="Jorgensen L.N."/>
            <person name="Benslimane H."/>
            <person name="Strelkov S.E."/>
            <person name="Turner J."/>
            <person name="Liu Z."/>
            <person name="Moffat C.S."/>
        </authorList>
    </citation>
    <scope>NUCLEOTIDE SEQUENCE [LARGE SCALE GENOMIC DNA]</scope>
</reference>